<accession>A0A0P1AI79</accession>
<dbReference type="Proteomes" id="UP000054928">
    <property type="component" value="Unassembled WGS sequence"/>
</dbReference>
<dbReference type="RefSeq" id="XP_024576865.1">
    <property type="nucleotide sequence ID" value="XM_024726161.1"/>
</dbReference>
<protein>
    <submittedName>
        <fullName evidence="1">Uncharacterized protein</fullName>
    </submittedName>
</protein>
<dbReference type="GeneID" id="36405746"/>
<keyword evidence="2" id="KW-1185">Reference proteome</keyword>
<organism evidence="1 2">
    <name type="scientific">Plasmopara halstedii</name>
    <name type="common">Downy mildew of sunflower</name>
    <dbReference type="NCBI Taxonomy" id="4781"/>
    <lineage>
        <taxon>Eukaryota</taxon>
        <taxon>Sar</taxon>
        <taxon>Stramenopiles</taxon>
        <taxon>Oomycota</taxon>
        <taxon>Peronosporomycetes</taxon>
        <taxon>Peronosporales</taxon>
        <taxon>Peronosporaceae</taxon>
        <taxon>Plasmopara</taxon>
    </lineage>
</organism>
<reference evidence="2" key="1">
    <citation type="submission" date="2014-09" db="EMBL/GenBank/DDBJ databases">
        <authorList>
            <person name="Sharma Rahul"/>
            <person name="Thines Marco"/>
        </authorList>
    </citation>
    <scope>NUCLEOTIDE SEQUENCE [LARGE SCALE GENOMIC DNA]</scope>
</reference>
<dbReference type="AlphaFoldDB" id="A0A0P1AI79"/>
<sequence length="86" mass="10375">MEHESFFEKQLWQFWVDLINNYVLLSTEVLIERTRREVKLFISTLIQGRRIDLHPQDEEDSIAVESISNHEALRLFRRTALRRCST</sequence>
<evidence type="ECO:0000313" key="2">
    <source>
        <dbReference type="Proteomes" id="UP000054928"/>
    </source>
</evidence>
<dbReference type="EMBL" id="CCYD01000523">
    <property type="protein sequence ID" value="CEG40496.1"/>
    <property type="molecule type" value="Genomic_DNA"/>
</dbReference>
<name>A0A0P1AI79_PLAHL</name>
<proteinExistence type="predicted"/>
<evidence type="ECO:0000313" key="1">
    <source>
        <dbReference type="EMBL" id="CEG40496.1"/>
    </source>
</evidence>